<evidence type="ECO:0008006" key="5">
    <source>
        <dbReference type="Google" id="ProtNLM"/>
    </source>
</evidence>
<dbReference type="EMBL" id="JBJQOH010000006">
    <property type="protein sequence ID" value="KAL3685042.1"/>
    <property type="molecule type" value="Genomic_DNA"/>
</dbReference>
<evidence type="ECO:0000256" key="2">
    <source>
        <dbReference type="SAM" id="Phobius"/>
    </source>
</evidence>
<keyword evidence="2" id="KW-0472">Membrane</keyword>
<feature type="transmembrane region" description="Helical" evidence="2">
    <location>
        <begin position="131"/>
        <end position="156"/>
    </location>
</feature>
<keyword evidence="2" id="KW-1133">Transmembrane helix</keyword>
<dbReference type="Proteomes" id="UP001633002">
    <property type="component" value="Unassembled WGS sequence"/>
</dbReference>
<organism evidence="3 4">
    <name type="scientific">Riccia sorocarpa</name>
    <dbReference type="NCBI Taxonomy" id="122646"/>
    <lineage>
        <taxon>Eukaryota</taxon>
        <taxon>Viridiplantae</taxon>
        <taxon>Streptophyta</taxon>
        <taxon>Embryophyta</taxon>
        <taxon>Marchantiophyta</taxon>
        <taxon>Marchantiopsida</taxon>
        <taxon>Marchantiidae</taxon>
        <taxon>Marchantiales</taxon>
        <taxon>Ricciaceae</taxon>
        <taxon>Riccia</taxon>
    </lineage>
</organism>
<accession>A0ABD3H3L4</accession>
<evidence type="ECO:0000256" key="1">
    <source>
        <dbReference type="SAM" id="MobiDB-lite"/>
    </source>
</evidence>
<proteinExistence type="predicted"/>
<keyword evidence="4" id="KW-1185">Reference proteome</keyword>
<evidence type="ECO:0000313" key="4">
    <source>
        <dbReference type="Proteomes" id="UP001633002"/>
    </source>
</evidence>
<keyword evidence="2" id="KW-0812">Transmembrane</keyword>
<sequence>MTGREDRNSQDRPNIPHCFGTLIRDPMETNDMHKSTVVVEEPQNTVSGEANCGMRMQTRLLEWKPLNARRSETNQGAALVLLQKEISSHASLLSIWLLSGIPKLSGALFYKRMESEERRRWTRVKSIARGTLLLPTPLALAVPSAIIIIMLLLPYFSSVAAAAASAKGIWSSSPKFQEFLRFFPLTPPKDN</sequence>
<evidence type="ECO:0000313" key="3">
    <source>
        <dbReference type="EMBL" id="KAL3685042.1"/>
    </source>
</evidence>
<gene>
    <name evidence="3" type="ORF">R1sor_003064</name>
</gene>
<feature type="compositionally biased region" description="Basic and acidic residues" evidence="1">
    <location>
        <begin position="1"/>
        <end position="10"/>
    </location>
</feature>
<feature type="region of interest" description="Disordered" evidence="1">
    <location>
        <begin position="1"/>
        <end position="22"/>
    </location>
</feature>
<dbReference type="AlphaFoldDB" id="A0ABD3H3L4"/>
<name>A0ABD3H3L4_9MARC</name>
<reference evidence="3 4" key="1">
    <citation type="submission" date="2024-09" db="EMBL/GenBank/DDBJ databases">
        <title>Chromosome-scale assembly of Riccia sorocarpa.</title>
        <authorList>
            <person name="Paukszto L."/>
        </authorList>
    </citation>
    <scope>NUCLEOTIDE SEQUENCE [LARGE SCALE GENOMIC DNA]</scope>
    <source>
        <strain evidence="3">LP-2024</strain>
        <tissue evidence="3">Aerial parts of the thallus</tissue>
    </source>
</reference>
<protein>
    <recommendedName>
        <fullName evidence="5">Transmembrane protein</fullName>
    </recommendedName>
</protein>
<comment type="caution">
    <text evidence="3">The sequence shown here is derived from an EMBL/GenBank/DDBJ whole genome shotgun (WGS) entry which is preliminary data.</text>
</comment>